<proteinExistence type="predicted"/>
<evidence type="ECO:0000259" key="6">
    <source>
        <dbReference type="Pfam" id="PF06803"/>
    </source>
</evidence>
<dbReference type="RefSeq" id="WP_073020040.1">
    <property type="nucleotide sequence ID" value="NZ_FQXU01000007.1"/>
</dbReference>
<dbReference type="InterPro" id="IPR016983">
    <property type="entry name" value="UCP031804"/>
</dbReference>
<dbReference type="EMBL" id="FQXU01000007">
    <property type="protein sequence ID" value="SHI19272.1"/>
    <property type="molecule type" value="Genomic_DNA"/>
</dbReference>
<accession>A0A1M5Z4U0</accession>
<dbReference type="InterPro" id="IPR010652">
    <property type="entry name" value="DUF1232"/>
</dbReference>
<keyword evidence="3 5" id="KW-1133">Transmembrane helix</keyword>
<dbReference type="AlphaFoldDB" id="A0A1M5Z4U0"/>
<evidence type="ECO:0000313" key="8">
    <source>
        <dbReference type="Proteomes" id="UP000184241"/>
    </source>
</evidence>
<feature type="domain" description="DUF1232" evidence="6">
    <location>
        <begin position="50"/>
        <end position="85"/>
    </location>
</feature>
<gene>
    <name evidence="7" type="ORF">SAMN02745941_02601</name>
</gene>
<dbReference type="PIRSF" id="PIRSF031804">
    <property type="entry name" value="UCP031804"/>
    <property type="match status" value="1"/>
</dbReference>
<protein>
    <submittedName>
        <fullName evidence="7">Uncharacterized membrane protein YkvA, DUF1232 family</fullName>
    </submittedName>
</protein>
<evidence type="ECO:0000256" key="4">
    <source>
        <dbReference type="ARBA" id="ARBA00023136"/>
    </source>
</evidence>
<sequence length="127" mass="14650">MRKSYKKFYSENKLFSKLKKYATKAGTKVVYAILILFYAMKKPEISMKEKLIVIGALGYFIAPIDSIPDFIPLAGFTDDFGALMFALIKIARHVDDEVKTKAKNKLDSWFKNINEDDLIVVERRLFT</sequence>
<dbReference type="Proteomes" id="UP000184241">
    <property type="component" value="Unassembled WGS sequence"/>
</dbReference>
<dbReference type="Pfam" id="PF06803">
    <property type="entry name" value="DUF1232"/>
    <property type="match status" value="1"/>
</dbReference>
<keyword evidence="2 5" id="KW-0812">Transmembrane</keyword>
<keyword evidence="4 5" id="KW-0472">Membrane</keyword>
<name>A0A1M5Z4U0_9CLOT</name>
<evidence type="ECO:0000256" key="3">
    <source>
        <dbReference type="ARBA" id="ARBA00022989"/>
    </source>
</evidence>
<comment type="subcellular location">
    <subcellularLocation>
        <location evidence="1">Endomembrane system</location>
        <topology evidence="1">Multi-pass membrane protein</topology>
    </subcellularLocation>
</comment>
<evidence type="ECO:0000256" key="1">
    <source>
        <dbReference type="ARBA" id="ARBA00004127"/>
    </source>
</evidence>
<evidence type="ECO:0000313" key="7">
    <source>
        <dbReference type="EMBL" id="SHI19272.1"/>
    </source>
</evidence>
<organism evidence="7 8">
    <name type="scientific">Clostridium intestinale DSM 6191</name>
    <dbReference type="NCBI Taxonomy" id="1121320"/>
    <lineage>
        <taxon>Bacteria</taxon>
        <taxon>Bacillati</taxon>
        <taxon>Bacillota</taxon>
        <taxon>Clostridia</taxon>
        <taxon>Eubacteriales</taxon>
        <taxon>Clostridiaceae</taxon>
        <taxon>Clostridium</taxon>
    </lineage>
</organism>
<evidence type="ECO:0000256" key="5">
    <source>
        <dbReference type="SAM" id="Phobius"/>
    </source>
</evidence>
<feature type="transmembrane region" description="Helical" evidence="5">
    <location>
        <begin position="21"/>
        <end position="40"/>
    </location>
</feature>
<reference evidence="7 8" key="1">
    <citation type="submission" date="2016-11" db="EMBL/GenBank/DDBJ databases">
        <authorList>
            <person name="Jaros S."/>
            <person name="Januszkiewicz K."/>
            <person name="Wedrychowicz H."/>
        </authorList>
    </citation>
    <scope>NUCLEOTIDE SEQUENCE [LARGE SCALE GENOMIC DNA]</scope>
    <source>
        <strain evidence="7 8">DSM 6191</strain>
    </source>
</reference>
<dbReference type="GO" id="GO:0012505">
    <property type="term" value="C:endomembrane system"/>
    <property type="evidence" value="ECO:0007669"/>
    <property type="project" value="UniProtKB-SubCell"/>
</dbReference>
<evidence type="ECO:0000256" key="2">
    <source>
        <dbReference type="ARBA" id="ARBA00022692"/>
    </source>
</evidence>